<dbReference type="RefSeq" id="WP_210352953.1">
    <property type="nucleotide sequence ID" value="NZ_JAEQMU010000001.1"/>
</dbReference>
<protein>
    <submittedName>
        <fullName evidence="1">Fimbrillin family protein</fullName>
    </submittedName>
</protein>
<dbReference type="CDD" id="cd13121">
    <property type="entry name" value="BF2867_like_C"/>
    <property type="match status" value="1"/>
</dbReference>
<reference evidence="2" key="1">
    <citation type="journal article" date="2019" name="Int. J. Syst. Evol. Microbiol.">
        <title>The Global Catalogue of Microorganisms (GCM) 10K type strain sequencing project: providing services to taxonomists for standard genome sequencing and annotation.</title>
        <authorList>
            <consortium name="The Broad Institute Genomics Platform"/>
            <consortium name="The Broad Institute Genome Sequencing Center for Infectious Disease"/>
            <person name="Wu L."/>
            <person name="Ma J."/>
        </authorList>
    </citation>
    <scope>NUCLEOTIDE SEQUENCE [LARGE SCALE GENOMIC DNA]</scope>
    <source>
        <strain evidence="2">KCTC 52298</strain>
    </source>
</reference>
<dbReference type="Gene3D" id="2.60.40.2630">
    <property type="match status" value="1"/>
</dbReference>
<sequence length="476" mass="49415">MKKKQLLGAALALIVLGNSCKNDDYRNVSPENDGKVSFTSSIGQGTGTRVSGNNWDANDAIGVFMKQGAGLATPLATNKKYTTSGNGNFAGQGAEIINYPETGAVDFIAYYPYSSTLSGTNLPIDVTTQTNPAAIDVLYANNATGLTKASPTANLNFSHKLSKIELTVKGGTGVPNVNGLQVVYNGINTTATMDLATGTVADAANAKNVTAKATAGTGSQLVEAIVIPGNYAAKEVIFTLASGTFKWTIPANTSFEAGKKYTYDIQLQTGSTGNEVAVTGTGTITDWTTVPGGSINVDADGDGGTDPGTNPGTGTEQTLFMEAFGTAPASKDFPKYRLAVYTDFSEKGVVYSDQDPDNYVDIRATSTMNPHVWIPASRTTGFKIEGINTTGATKLKLSYDITANAGGASVKVIKVRANGQELTVPAGSVATGNTYVAVNIDAGIPTGNSLTLEFSTTNTENTAGYRIDNIKLVGTK</sequence>
<dbReference type="EMBL" id="JBHULD010000014">
    <property type="protein sequence ID" value="MFD2554544.1"/>
    <property type="molecule type" value="Genomic_DNA"/>
</dbReference>
<keyword evidence="2" id="KW-1185">Reference proteome</keyword>
<dbReference type="InterPro" id="IPR025049">
    <property type="entry name" value="Mfa-like_1"/>
</dbReference>
<gene>
    <name evidence="1" type="ORF">ACFSQW_09090</name>
</gene>
<dbReference type="Proteomes" id="UP001597440">
    <property type="component" value="Unassembled WGS sequence"/>
</dbReference>
<organism evidence="1 2">
    <name type="scientific">Sphingobacterium tabacisoli</name>
    <dbReference type="NCBI Taxonomy" id="2044855"/>
    <lineage>
        <taxon>Bacteria</taxon>
        <taxon>Pseudomonadati</taxon>
        <taxon>Bacteroidota</taxon>
        <taxon>Sphingobacteriia</taxon>
        <taxon>Sphingobacteriales</taxon>
        <taxon>Sphingobacteriaceae</taxon>
        <taxon>Sphingobacterium</taxon>
    </lineage>
</organism>
<dbReference type="InterPro" id="IPR042278">
    <property type="entry name" value="Mfa-like_1_N"/>
</dbReference>
<proteinExistence type="predicted"/>
<evidence type="ECO:0000313" key="2">
    <source>
        <dbReference type="Proteomes" id="UP001597440"/>
    </source>
</evidence>
<name>A0ABW5L1G9_9SPHI</name>
<accession>A0ABW5L1G9</accession>
<evidence type="ECO:0000313" key="1">
    <source>
        <dbReference type="EMBL" id="MFD2554544.1"/>
    </source>
</evidence>
<dbReference type="CDD" id="cd13120">
    <property type="entry name" value="BF2867_like_N"/>
    <property type="match status" value="1"/>
</dbReference>
<dbReference type="Pfam" id="PF13149">
    <property type="entry name" value="Mfa_like_1"/>
    <property type="match status" value="1"/>
</dbReference>
<dbReference type="Gene3D" id="2.60.40.2620">
    <property type="entry name" value="Fimbrillin-like"/>
    <property type="match status" value="1"/>
</dbReference>
<comment type="caution">
    <text evidence="1">The sequence shown here is derived from an EMBL/GenBank/DDBJ whole genome shotgun (WGS) entry which is preliminary data.</text>
</comment>